<keyword evidence="1" id="KW-0732">Signal</keyword>
<accession>A0A7S4PS05</accession>
<feature type="signal peptide" evidence="1">
    <location>
        <begin position="1"/>
        <end position="34"/>
    </location>
</feature>
<dbReference type="EMBL" id="HBNR01000262">
    <property type="protein sequence ID" value="CAE4560574.1"/>
    <property type="molecule type" value="Transcribed_RNA"/>
</dbReference>
<reference evidence="2" key="1">
    <citation type="submission" date="2021-01" db="EMBL/GenBank/DDBJ databases">
        <authorList>
            <person name="Corre E."/>
            <person name="Pelletier E."/>
            <person name="Niang G."/>
            <person name="Scheremetjew M."/>
            <person name="Finn R."/>
            <person name="Kale V."/>
            <person name="Holt S."/>
            <person name="Cochrane G."/>
            <person name="Meng A."/>
            <person name="Brown T."/>
            <person name="Cohen L."/>
        </authorList>
    </citation>
    <scope>NUCLEOTIDE SEQUENCE</scope>
    <source>
        <strain evidence="2">CCMP3105</strain>
    </source>
</reference>
<sequence>MGQQFPLCYRTSSMKVHSTLLRACLLLASRSAHALRVEGPPIAPVDHHQPLLKLFQKGADKCAAEVGAALAEFEHTVDEEDRSRLQRAFAAANGPTMLIVGTRHTICMTDNFVARADTLSTRVPIVHVALDSVAHQACVDDIRPRAETCLACIDLSRWLPLNVSNYGPAATRLDSIGFGTCAYRLIAWTKPVLLKIAVSATRHRFLMIDTDVVLYGDLVRWIGEHMDSRALLITGGEAMQDGRWQPNTGTMSINGSSVPLLDAWLARAGDPDDFGIFTAGKYADQGGLVRLLNATPNVRGAVQIMPRSVVGECSERGRFATHYNCIDGKIWTMQNRGEWSPRTKACQGLQSAPGVAAYSPVDQAIHGLLMGGR</sequence>
<gene>
    <name evidence="2" type="ORF">AMON00008_LOCUS193</name>
</gene>
<proteinExistence type="predicted"/>
<organism evidence="2">
    <name type="scientific">Alexandrium monilatum</name>
    <dbReference type="NCBI Taxonomy" id="311494"/>
    <lineage>
        <taxon>Eukaryota</taxon>
        <taxon>Sar</taxon>
        <taxon>Alveolata</taxon>
        <taxon>Dinophyceae</taxon>
        <taxon>Gonyaulacales</taxon>
        <taxon>Pyrocystaceae</taxon>
        <taxon>Alexandrium</taxon>
    </lineage>
</organism>
<dbReference type="AlphaFoldDB" id="A0A7S4PS05"/>
<name>A0A7S4PS05_9DINO</name>
<evidence type="ECO:0000313" key="2">
    <source>
        <dbReference type="EMBL" id="CAE4560574.1"/>
    </source>
</evidence>
<evidence type="ECO:0008006" key="3">
    <source>
        <dbReference type="Google" id="ProtNLM"/>
    </source>
</evidence>
<evidence type="ECO:0000256" key="1">
    <source>
        <dbReference type="SAM" id="SignalP"/>
    </source>
</evidence>
<protein>
    <recommendedName>
        <fullName evidence="3">Nucleotide-diphospho-sugar transferase domain-containing protein</fullName>
    </recommendedName>
</protein>
<feature type="chain" id="PRO_5030541219" description="Nucleotide-diphospho-sugar transferase domain-containing protein" evidence="1">
    <location>
        <begin position="35"/>
        <end position="373"/>
    </location>
</feature>